<dbReference type="InterPro" id="IPR001206">
    <property type="entry name" value="Diacylglycerol_kinase_cat_dom"/>
</dbReference>
<dbReference type="PROSITE" id="PS50146">
    <property type="entry name" value="DAGK"/>
    <property type="match status" value="1"/>
</dbReference>
<dbReference type="InParanoid" id="A0A409W6N9"/>
<accession>A0A409W6N9</accession>
<dbReference type="InterPro" id="IPR050187">
    <property type="entry name" value="Lipid_Phosphate_FormReg"/>
</dbReference>
<dbReference type="GO" id="GO:0046512">
    <property type="term" value="P:sphingosine biosynthetic process"/>
    <property type="evidence" value="ECO:0007669"/>
    <property type="project" value="TreeGrafter"/>
</dbReference>
<keyword evidence="3" id="KW-1185">Reference proteome</keyword>
<name>A0A409W6N9_9AGAR</name>
<dbReference type="STRING" id="231916.A0A409W6N9"/>
<dbReference type="PANTHER" id="PTHR12358:SF105">
    <property type="entry name" value="DAGKC DOMAIN-CONTAINING PROTEIN"/>
    <property type="match status" value="1"/>
</dbReference>
<dbReference type="Gene3D" id="3.40.50.10330">
    <property type="entry name" value="Probable inorganic polyphosphate/atp-NAD kinase, domain 1"/>
    <property type="match status" value="1"/>
</dbReference>
<dbReference type="InterPro" id="IPR017438">
    <property type="entry name" value="ATP-NAD_kinase_N"/>
</dbReference>
<dbReference type="Proteomes" id="UP000284706">
    <property type="component" value="Unassembled WGS sequence"/>
</dbReference>
<gene>
    <name evidence="2" type="ORF">CVT26_006754</name>
</gene>
<proteinExistence type="predicted"/>
<dbReference type="Pfam" id="PF00781">
    <property type="entry name" value="DAGK_cat"/>
    <property type="match status" value="1"/>
</dbReference>
<reference evidence="2 3" key="1">
    <citation type="journal article" date="2018" name="Evol. Lett.">
        <title>Horizontal gene cluster transfer increased hallucinogenic mushroom diversity.</title>
        <authorList>
            <person name="Reynolds H.T."/>
            <person name="Vijayakumar V."/>
            <person name="Gluck-Thaler E."/>
            <person name="Korotkin H.B."/>
            <person name="Matheny P.B."/>
            <person name="Slot J.C."/>
        </authorList>
    </citation>
    <scope>NUCLEOTIDE SEQUENCE [LARGE SCALE GENOMIC DNA]</scope>
    <source>
        <strain evidence="2 3">SRW20</strain>
    </source>
</reference>
<evidence type="ECO:0000313" key="3">
    <source>
        <dbReference type="Proteomes" id="UP000284706"/>
    </source>
</evidence>
<evidence type="ECO:0000313" key="2">
    <source>
        <dbReference type="EMBL" id="PPQ74172.1"/>
    </source>
</evidence>
<dbReference type="EMBL" id="NHYE01005358">
    <property type="protein sequence ID" value="PPQ74172.1"/>
    <property type="molecule type" value="Genomic_DNA"/>
</dbReference>
<dbReference type="GO" id="GO:0001727">
    <property type="term" value="F:lipid kinase activity"/>
    <property type="evidence" value="ECO:0007669"/>
    <property type="project" value="TreeGrafter"/>
</dbReference>
<dbReference type="PANTHER" id="PTHR12358">
    <property type="entry name" value="SPHINGOSINE KINASE"/>
    <property type="match status" value="1"/>
</dbReference>
<dbReference type="OrthoDB" id="336240at2759"/>
<dbReference type="GO" id="GO:0005737">
    <property type="term" value="C:cytoplasm"/>
    <property type="evidence" value="ECO:0007669"/>
    <property type="project" value="TreeGrafter"/>
</dbReference>
<comment type="caution">
    <text evidence="2">The sequence shown here is derived from an EMBL/GenBank/DDBJ whole genome shotgun (WGS) entry which is preliminary data.</text>
</comment>
<dbReference type="GO" id="GO:0016020">
    <property type="term" value="C:membrane"/>
    <property type="evidence" value="ECO:0007669"/>
    <property type="project" value="TreeGrafter"/>
</dbReference>
<evidence type="ECO:0000259" key="1">
    <source>
        <dbReference type="PROSITE" id="PS50146"/>
    </source>
</evidence>
<dbReference type="SMART" id="SM00046">
    <property type="entry name" value="DAGKc"/>
    <property type="match status" value="1"/>
</dbReference>
<dbReference type="SUPFAM" id="SSF111331">
    <property type="entry name" value="NAD kinase/diacylglycerol kinase-like"/>
    <property type="match status" value="1"/>
</dbReference>
<dbReference type="InterPro" id="IPR016064">
    <property type="entry name" value="NAD/diacylglycerol_kinase_sf"/>
</dbReference>
<protein>
    <recommendedName>
        <fullName evidence="1">DAGKc domain-containing protein</fullName>
    </recommendedName>
</protein>
<sequence>MANLVAIINPVSGAADAPSFFAAHVRPLLADVTVVHTTDAGHAPRVLRDIQPPPTVVLCSGDGTLHEIITALAPAALSFVLVPCGTANALYASLFPPAPGQDDVEYKLQSVRAFLRGAPPIHLSLAATTIAGQVALSSVVASTSLHASILHHSEALRKTHPGIERFKIAAEQNSTKWYRARAKLLPAPSSANVQIYDPQSNAFVPHPGSTNDDPTVTLDGPFVYFLSTVNVDRLEPQFRISPLARRIPPPPSTCDIVVLRPLRDPAVKEDTPEARSAYVAKIWKVLGGAYQDGAHVRFTYNTDGKIVDDAKGLPVIEYFRCGGWEWYPHDQDEDAHLVCADGTIFEIPKNDHAVCSIDPVPHAFSVYGNNN</sequence>
<organism evidence="2 3">
    <name type="scientific">Gymnopilus dilepis</name>
    <dbReference type="NCBI Taxonomy" id="231916"/>
    <lineage>
        <taxon>Eukaryota</taxon>
        <taxon>Fungi</taxon>
        <taxon>Dikarya</taxon>
        <taxon>Basidiomycota</taxon>
        <taxon>Agaricomycotina</taxon>
        <taxon>Agaricomycetes</taxon>
        <taxon>Agaricomycetidae</taxon>
        <taxon>Agaricales</taxon>
        <taxon>Agaricineae</taxon>
        <taxon>Hymenogastraceae</taxon>
        <taxon>Gymnopilus</taxon>
    </lineage>
</organism>
<dbReference type="AlphaFoldDB" id="A0A409W6N9"/>
<feature type="domain" description="DAGKc" evidence="1">
    <location>
        <begin position="1"/>
        <end position="132"/>
    </location>
</feature>